<feature type="non-terminal residue" evidence="1">
    <location>
        <position position="168"/>
    </location>
</feature>
<reference evidence="1" key="1">
    <citation type="submission" date="2017-07" db="EMBL/GenBank/DDBJ databases">
        <title>Taro Niue Genome Assembly and Annotation.</title>
        <authorList>
            <person name="Atibalentja N."/>
            <person name="Keating K."/>
            <person name="Fields C.J."/>
        </authorList>
    </citation>
    <scope>NUCLEOTIDE SEQUENCE</scope>
    <source>
        <strain evidence="1">Niue_2</strain>
        <tissue evidence="1">Leaf</tissue>
    </source>
</reference>
<dbReference type="Proteomes" id="UP000652761">
    <property type="component" value="Unassembled WGS sequence"/>
</dbReference>
<feature type="non-terminal residue" evidence="1">
    <location>
        <position position="1"/>
    </location>
</feature>
<gene>
    <name evidence="1" type="ORF">Taro_037192</name>
</gene>
<accession>A0A843WIH0</accession>
<protein>
    <submittedName>
        <fullName evidence="1">Uncharacterized protein</fullName>
    </submittedName>
</protein>
<organism evidence="1 2">
    <name type="scientific">Colocasia esculenta</name>
    <name type="common">Wild taro</name>
    <name type="synonym">Arum esculentum</name>
    <dbReference type="NCBI Taxonomy" id="4460"/>
    <lineage>
        <taxon>Eukaryota</taxon>
        <taxon>Viridiplantae</taxon>
        <taxon>Streptophyta</taxon>
        <taxon>Embryophyta</taxon>
        <taxon>Tracheophyta</taxon>
        <taxon>Spermatophyta</taxon>
        <taxon>Magnoliopsida</taxon>
        <taxon>Liliopsida</taxon>
        <taxon>Araceae</taxon>
        <taxon>Aroideae</taxon>
        <taxon>Colocasieae</taxon>
        <taxon>Colocasia</taxon>
    </lineage>
</organism>
<sequence>CLFASVIKRGKRPLPRPAVFVEEDRTHIIPRAISPLKRIRATSSGTTSGCCCLHHPYLHLLYVIPLEYTKDLVALRNLGFEFPFIKSNDYPSGSLAAGIGRYAWHVRTTDPCIPPGPDSPACLFITVSDILDAIQDPYRNGLQGRNLIAAYMSATTQFVVASYHPDAS</sequence>
<dbReference type="AlphaFoldDB" id="A0A843WIH0"/>
<comment type="caution">
    <text evidence="1">The sequence shown here is derived from an EMBL/GenBank/DDBJ whole genome shotgun (WGS) entry which is preliminary data.</text>
</comment>
<proteinExistence type="predicted"/>
<name>A0A843WIH0_COLES</name>
<dbReference type="EMBL" id="NMUH01003209">
    <property type="protein sequence ID" value="MQM04395.1"/>
    <property type="molecule type" value="Genomic_DNA"/>
</dbReference>
<evidence type="ECO:0000313" key="1">
    <source>
        <dbReference type="EMBL" id="MQM04395.1"/>
    </source>
</evidence>
<keyword evidence="2" id="KW-1185">Reference proteome</keyword>
<evidence type="ECO:0000313" key="2">
    <source>
        <dbReference type="Proteomes" id="UP000652761"/>
    </source>
</evidence>